<feature type="region of interest" description="Disordered" evidence="1">
    <location>
        <begin position="1"/>
        <end position="27"/>
    </location>
</feature>
<gene>
    <name evidence="2" type="ORF">KP509_33G047400</name>
</gene>
<dbReference type="InterPro" id="IPR024185">
    <property type="entry name" value="FTHF_cligase-like_sf"/>
</dbReference>
<dbReference type="InterPro" id="IPR037171">
    <property type="entry name" value="NagB/RpiA_transferase-like"/>
</dbReference>
<sequence>MTSKHSSVHAGHGVSSGRSLRLDGQEGTRNVHVAEAAGKVEVQRMRCPVDGMKSGCTSAGAGSEKHTSAWKWSIRNRVWDLMERENIAAFPRPVHHRIPNFIGAGAAATKLASLSVFQAAKCVKVDPDAPQKQVRYLALQGNKKLLVPQPRLRTGFLLELETSRFPHNVIPEACTAAVMAKYGKPLGIDAKLEVDLIVSGSVAVNPKTGARLGKGEGFADLEYAMLRHIGAIDDSTLVITTVHDTQLIDDIPTEKLKVHDVPVDVICTPTRIIHTNTNIPKPKGIYWELLPPEKLEQILVLQQLRKKIEVESSTKLPTGISEKLLP</sequence>
<feature type="compositionally biased region" description="Low complexity" evidence="1">
    <location>
        <begin position="1"/>
        <end position="19"/>
    </location>
</feature>
<dbReference type="PANTHER" id="PTHR13017">
    <property type="entry name" value="5-FORMYLTETRAHYDROFOLATE CYCLO-LIGASE-RELATED"/>
    <property type="match status" value="1"/>
</dbReference>
<dbReference type="InterPro" id="IPR002698">
    <property type="entry name" value="FTHF_cligase"/>
</dbReference>
<evidence type="ECO:0000313" key="3">
    <source>
        <dbReference type="Proteomes" id="UP000825935"/>
    </source>
</evidence>
<keyword evidence="3" id="KW-1185">Reference proteome</keyword>
<dbReference type="FunFam" id="3.40.50.10420:FF:000004">
    <property type="entry name" value="5-formyltetrahydrofolate cyclo-ligase-like protein COG0212"/>
    <property type="match status" value="1"/>
</dbReference>
<reference evidence="2" key="1">
    <citation type="submission" date="2021-08" db="EMBL/GenBank/DDBJ databases">
        <title>WGS assembly of Ceratopteris richardii.</title>
        <authorList>
            <person name="Marchant D.B."/>
            <person name="Chen G."/>
            <person name="Jenkins J."/>
            <person name="Shu S."/>
            <person name="Leebens-Mack J."/>
            <person name="Grimwood J."/>
            <person name="Schmutz J."/>
            <person name="Soltis P."/>
            <person name="Soltis D."/>
            <person name="Chen Z.-H."/>
        </authorList>
    </citation>
    <scope>NUCLEOTIDE SEQUENCE</scope>
    <source>
        <strain evidence="2">Whitten #5841</strain>
        <tissue evidence="2">Leaf</tissue>
    </source>
</reference>
<dbReference type="PANTHER" id="PTHR13017:SF0">
    <property type="entry name" value="METHENYLTETRAHYDROFOLATE SYNTHASE DOMAIN-CONTAINING PROTEIN"/>
    <property type="match status" value="1"/>
</dbReference>
<dbReference type="EMBL" id="CM035438">
    <property type="protein sequence ID" value="KAH7285816.1"/>
    <property type="molecule type" value="Genomic_DNA"/>
</dbReference>
<dbReference type="OMA" id="KTVYMAV"/>
<protein>
    <recommendedName>
        <fullName evidence="4">5-formyltetrahydrofolate cyclo-ligase</fullName>
    </recommendedName>
</protein>
<dbReference type="OrthoDB" id="433414at2759"/>
<dbReference type="GO" id="GO:0005737">
    <property type="term" value="C:cytoplasm"/>
    <property type="evidence" value="ECO:0007669"/>
    <property type="project" value="TreeGrafter"/>
</dbReference>
<dbReference type="Pfam" id="PF01812">
    <property type="entry name" value="5-FTHF_cyc-lig"/>
    <property type="match status" value="1"/>
</dbReference>
<dbReference type="Proteomes" id="UP000825935">
    <property type="component" value="Chromosome 33"/>
</dbReference>
<evidence type="ECO:0000256" key="1">
    <source>
        <dbReference type="SAM" id="MobiDB-lite"/>
    </source>
</evidence>
<organism evidence="2 3">
    <name type="scientific">Ceratopteris richardii</name>
    <name type="common">Triangle waterfern</name>
    <dbReference type="NCBI Taxonomy" id="49495"/>
    <lineage>
        <taxon>Eukaryota</taxon>
        <taxon>Viridiplantae</taxon>
        <taxon>Streptophyta</taxon>
        <taxon>Embryophyta</taxon>
        <taxon>Tracheophyta</taxon>
        <taxon>Polypodiopsida</taxon>
        <taxon>Polypodiidae</taxon>
        <taxon>Polypodiales</taxon>
        <taxon>Pteridineae</taxon>
        <taxon>Pteridaceae</taxon>
        <taxon>Parkerioideae</taxon>
        <taxon>Ceratopteris</taxon>
    </lineage>
</organism>
<proteinExistence type="predicted"/>
<evidence type="ECO:0000313" key="2">
    <source>
        <dbReference type="EMBL" id="KAH7285816.1"/>
    </source>
</evidence>
<name>A0A8T2QPP6_CERRI</name>
<dbReference type="SUPFAM" id="SSF100950">
    <property type="entry name" value="NagB/RpiA/CoA transferase-like"/>
    <property type="match status" value="1"/>
</dbReference>
<comment type="caution">
    <text evidence="2">The sequence shown here is derived from an EMBL/GenBank/DDBJ whole genome shotgun (WGS) entry which is preliminary data.</text>
</comment>
<dbReference type="Gene3D" id="3.40.50.10420">
    <property type="entry name" value="NagB/RpiA/CoA transferase-like"/>
    <property type="match status" value="1"/>
</dbReference>
<dbReference type="AlphaFoldDB" id="A0A8T2QPP6"/>
<accession>A0A8T2QPP6</accession>
<evidence type="ECO:0008006" key="4">
    <source>
        <dbReference type="Google" id="ProtNLM"/>
    </source>
</evidence>